<accession>A0ABX2IHU5</accession>
<evidence type="ECO:0000313" key="1">
    <source>
        <dbReference type="EMBL" id="NSL55453.1"/>
    </source>
</evidence>
<comment type="caution">
    <text evidence="1">The sequence shown here is derived from an EMBL/GenBank/DDBJ whole genome shotgun (WGS) entry which is preliminary data.</text>
</comment>
<reference evidence="1 2" key="1">
    <citation type="submission" date="2020-06" db="EMBL/GenBank/DDBJ databases">
        <title>Draft genome of Uliginosibacterium sp. IMCC34675.</title>
        <authorList>
            <person name="Song J."/>
        </authorList>
    </citation>
    <scope>NUCLEOTIDE SEQUENCE [LARGE SCALE GENOMIC DNA]</scope>
    <source>
        <strain evidence="1 2">IMCC34675</strain>
    </source>
</reference>
<gene>
    <name evidence="1" type="ORF">HJ583_010495</name>
</gene>
<evidence type="ECO:0000313" key="2">
    <source>
        <dbReference type="Proteomes" id="UP000778523"/>
    </source>
</evidence>
<dbReference type="RefSeq" id="WP_101942389.1">
    <property type="nucleotide sequence ID" value="NZ_JABCSC020000002.1"/>
</dbReference>
<sequence length="113" mass="12877">MKSFFRTLFGIRTKRRALPVTPAPQVGAYITRNGYKIKVTQPCSVELWDWLLLAGWRVIPVRNDRRASVRLPDEAMPLLGAASIEQRQRVLDGFMASVRSSRQGRSASRPTRH</sequence>
<dbReference type="EMBL" id="JABCSC020000002">
    <property type="protein sequence ID" value="NSL55453.1"/>
    <property type="molecule type" value="Genomic_DNA"/>
</dbReference>
<dbReference type="Proteomes" id="UP000778523">
    <property type="component" value="Unassembled WGS sequence"/>
</dbReference>
<name>A0ABX2IHU5_9RHOO</name>
<organism evidence="1 2">
    <name type="scientific">Uliginosibacterium aquaticum</name>
    <dbReference type="NCBI Taxonomy" id="2731212"/>
    <lineage>
        <taxon>Bacteria</taxon>
        <taxon>Pseudomonadati</taxon>
        <taxon>Pseudomonadota</taxon>
        <taxon>Betaproteobacteria</taxon>
        <taxon>Rhodocyclales</taxon>
        <taxon>Zoogloeaceae</taxon>
        <taxon>Uliginosibacterium</taxon>
    </lineage>
</organism>
<keyword evidence="2" id="KW-1185">Reference proteome</keyword>
<proteinExistence type="predicted"/>
<protein>
    <submittedName>
        <fullName evidence="1">Uncharacterized protein</fullName>
    </submittedName>
</protein>